<dbReference type="PANTHER" id="PTHR43861">
    <property type="entry name" value="TRANS-ACONITATE 2-METHYLTRANSFERASE-RELATED"/>
    <property type="match status" value="1"/>
</dbReference>
<dbReference type="GO" id="GO:0008168">
    <property type="term" value="F:methyltransferase activity"/>
    <property type="evidence" value="ECO:0007669"/>
    <property type="project" value="UniProtKB-KW"/>
</dbReference>
<accession>A0ABW5DV89</accession>
<dbReference type="InterPro" id="IPR013216">
    <property type="entry name" value="Methyltransf_11"/>
</dbReference>
<protein>
    <submittedName>
        <fullName evidence="2">Class I SAM-dependent methyltransferase</fullName>
        <ecNumber evidence="2">2.1.1.-</ecNumber>
    </submittedName>
</protein>
<evidence type="ECO:0000313" key="3">
    <source>
        <dbReference type="Proteomes" id="UP001597295"/>
    </source>
</evidence>
<comment type="caution">
    <text evidence="2">The sequence shown here is derived from an EMBL/GenBank/DDBJ whole genome shotgun (WGS) entry which is preliminary data.</text>
</comment>
<dbReference type="InterPro" id="IPR029063">
    <property type="entry name" value="SAM-dependent_MTases_sf"/>
</dbReference>
<dbReference type="GO" id="GO:0032259">
    <property type="term" value="P:methylation"/>
    <property type="evidence" value="ECO:0007669"/>
    <property type="project" value="UniProtKB-KW"/>
</dbReference>
<proteinExistence type="predicted"/>
<dbReference type="SUPFAM" id="SSF53335">
    <property type="entry name" value="S-adenosyl-L-methionine-dependent methyltransferases"/>
    <property type="match status" value="1"/>
</dbReference>
<reference evidence="3" key="1">
    <citation type="journal article" date="2019" name="Int. J. Syst. Evol. Microbiol.">
        <title>The Global Catalogue of Microorganisms (GCM) 10K type strain sequencing project: providing services to taxonomists for standard genome sequencing and annotation.</title>
        <authorList>
            <consortium name="The Broad Institute Genomics Platform"/>
            <consortium name="The Broad Institute Genome Sequencing Center for Infectious Disease"/>
            <person name="Wu L."/>
            <person name="Ma J."/>
        </authorList>
    </citation>
    <scope>NUCLEOTIDE SEQUENCE [LARGE SCALE GENOMIC DNA]</scope>
    <source>
        <strain evidence="3">CGMCC 1.19062</strain>
    </source>
</reference>
<sequence length="311" mass="34973">MTHGTAEQDKEKIDAVWGDPQDWAADGWHWTHLEAIQQMNNRHVTGDPHLSDMARFFEQIVPKERPVPVERALVLACGGTTGLEHGIYRAGWVKEIVAVDISPRAVAAAAAATKAAGITGIHYQVGDMNALDVEGPFDVVFGVSALHHCAELENLYAAVERVMAPDGWFFIQDFVGPTRFQWTEDQVLLINRLLHILPERFLVNRKNYRRRDFWRVEAEVLAAFDPSEAVRSSEILPLLKERFHVEEVRGFGGGLLHLALATIAHNFDVAQSGDPTGPEYLRLLIEASDELRRQGRTQDDFAFALARHRRT</sequence>
<dbReference type="EC" id="2.1.1.-" evidence="2"/>
<dbReference type="RefSeq" id="WP_379878214.1">
    <property type="nucleotide sequence ID" value="NZ_JBHUIP010000014.1"/>
</dbReference>
<dbReference type="Pfam" id="PF08241">
    <property type="entry name" value="Methyltransf_11"/>
    <property type="match status" value="1"/>
</dbReference>
<dbReference type="EMBL" id="JBHUIP010000014">
    <property type="protein sequence ID" value="MFD2265047.1"/>
    <property type="molecule type" value="Genomic_DNA"/>
</dbReference>
<keyword evidence="2" id="KW-0489">Methyltransferase</keyword>
<gene>
    <name evidence="2" type="ORF">ACFSM5_19235</name>
</gene>
<dbReference type="Gene3D" id="3.40.50.150">
    <property type="entry name" value="Vaccinia Virus protein VP39"/>
    <property type="match status" value="1"/>
</dbReference>
<dbReference type="Proteomes" id="UP001597295">
    <property type="component" value="Unassembled WGS sequence"/>
</dbReference>
<feature type="domain" description="Methyltransferase type 11" evidence="1">
    <location>
        <begin position="76"/>
        <end position="171"/>
    </location>
</feature>
<dbReference type="CDD" id="cd02440">
    <property type="entry name" value="AdoMet_MTases"/>
    <property type="match status" value="1"/>
</dbReference>
<evidence type="ECO:0000259" key="1">
    <source>
        <dbReference type="Pfam" id="PF08241"/>
    </source>
</evidence>
<keyword evidence="3" id="KW-1185">Reference proteome</keyword>
<name>A0ABW5DV89_9PROT</name>
<organism evidence="2 3">
    <name type="scientific">Lacibacterium aquatile</name>
    <dbReference type="NCBI Taxonomy" id="1168082"/>
    <lineage>
        <taxon>Bacteria</taxon>
        <taxon>Pseudomonadati</taxon>
        <taxon>Pseudomonadota</taxon>
        <taxon>Alphaproteobacteria</taxon>
        <taxon>Rhodospirillales</taxon>
        <taxon>Rhodospirillaceae</taxon>
    </lineage>
</organism>
<evidence type="ECO:0000313" key="2">
    <source>
        <dbReference type="EMBL" id="MFD2265047.1"/>
    </source>
</evidence>
<keyword evidence="2" id="KW-0808">Transferase</keyword>